<dbReference type="RefSeq" id="WP_183343983.1">
    <property type="nucleotide sequence ID" value="NZ_JACHNU010000006.1"/>
</dbReference>
<evidence type="ECO:0000256" key="4">
    <source>
        <dbReference type="ARBA" id="ARBA00022630"/>
    </source>
</evidence>
<evidence type="ECO:0000256" key="3">
    <source>
        <dbReference type="ARBA" id="ARBA00013223"/>
    </source>
</evidence>
<dbReference type="SUPFAM" id="SSF51971">
    <property type="entry name" value="Nucleotide-binding domain"/>
    <property type="match status" value="1"/>
</dbReference>
<comment type="caution">
    <text evidence="12">The sequence shown here is derived from an EMBL/GenBank/DDBJ whole genome shotgun (WGS) entry which is preliminary data.</text>
</comment>
<comment type="catalytic activity">
    <reaction evidence="8">
        <text>2 reduced [2Fe-2S]-[ferredoxin] + NADP(+) + H(+) = 2 oxidized [2Fe-2S]-[ferredoxin] + NADPH</text>
        <dbReference type="Rhea" id="RHEA:20125"/>
        <dbReference type="Rhea" id="RHEA-COMP:10000"/>
        <dbReference type="Rhea" id="RHEA-COMP:10001"/>
        <dbReference type="ChEBI" id="CHEBI:15378"/>
        <dbReference type="ChEBI" id="CHEBI:33737"/>
        <dbReference type="ChEBI" id="CHEBI:33738"/>
        <dbReference type="ChEBI" id="CHEBI:57783"/>
        <dbReference type="ChEBI" id="CHEBI:58349"/>
        <dbReference type="EC" id="1.18.1.2"/>
    </reaction>
</comment>
<dbReference type="PIRSF" id="PIRSF000362">
    <property type="entry name" value="FNR"/>
    <property type="match status" value="1"/>
</dbReference>
<feature type="domain" description="FAD/NAD(P)-binding" evidence="11">
    <location>
        <begin position="6"/>
        <end position="160"/>
    </location>
</feature>
<evidence type="ECO:0000256" key="2">
    <source>
        <dbReference type="ARBA" id="ARBA00008312"/>
    </source>
</evidence>
<dbReference type="InterPro" id="IPR021163">
    <property type="entry name" value="Ferredox_Rdtase_adrenod"/>
</dbReference>
<keyword evidence="13" id="KW-1185">Reference proteome</keyword>
<feature type="binding site" evidence="9">
    <location>
        <begin position="371"/>
        <end position="373"/>
    </location>
    <ligand>
        <name>FAD</name>
        <dbReference type="ChEBI" id="CHEBI:57692"/>
    </ligand>
</feature>
<comment type="similarity">
    <text evidence="2">Belongs to the ferredoxin--NADP reductase type 1 family.</text>
</comment>
<dbReference type="InterPro" id="IPR055275">
    <property type="entry name" value="Ferredox_Rdtase"/>
</dbReference>
<dbReference type="GO" id="GO:0004324">
    <property type="term" value="F:ferredoxin-NADP+ reductase activity"/>
    <property type="evidence" value="ECO:0007669"/>
    <property type="project" value="UniProtKB-EC"/>
</dbReference>
<comment type="cofactor">
    <cofactor evidence="1 9">
        <name>FAD</name>
        <dbReference type="ChEBI" id="CHEBI:57692"/>
    </cofactor>
</comment>
<keyword evidence="6 10" id="KW-0521">NADP</keyword>
<feature type="binding site" evidence="9">
    <location>
        <position position="42"/>
    </location>
    <ligand>
        <name>FAD</name>
        <dbReference type="ChEBI" id="CHEBI:57692"/>
    </ligand>
</feature>
<evidence type="ECO:0000256" key="8">
    <source>
        <dbReference type="ARBA" id="ARBA00047776"/>
    </source>
</evidence>
<feature type="binding site" evidence="9">
    <location>
        <position position="364"/>
    </location>
    <ligand>
        <name>FAD</name>
        <dbReference type="ChEBI" id="CHEBI:57692"/>
    </ligand>
</feature>
<keyword evidence="4" id="KW-0285">Flavoprotein</keyword>
<dbReference type="EC" id="1.18.1.2" evidence="3"/>
<dbReference type="PRINTS" id="PR00419">
    <property type="entry name" value="ADXRDTASE"/>
</dbReference>
<dbReference type="PANTHER" id="PTHR48467">
    <property type="entry name" value="GLUTAMATE SYNTHASE 1 [NADH], CHLOROPLASTIC-LIKE"/>
    <property type="match status" value="1"/>
</dbReference>
<proteinExistence type="inferred from homology"/>
<dbReference type="Gene3D" id="3.50.50.60">
    <property type="entry name" value="FAD/NAD(P)-binding domain"/>
    <property type="match status" value="1"/>
</dbReference>
<feature type="binding site" evidence="10">
    <location>
        <position position="205"/>
    </location>
    <ligand>
        <name>NADP(+)</name>
        <dbReference type="ChEBI" id="CHEBI:58349"/>
    </ligand>
</feature>
<feature type="binding site" evidence="9">
    <location>
        <position position="15"/>
    </location>
    <ligand>
        <name>FAD</name>
        <dbReference type="ChEBI" id="CHEBI:57692"/>
    </ligand>
</feature>
<name>A0A840IJS5_9ACTN</name>
<sequence length="464" mass="50530">MPSAQRIAIVGAGPAGFYTSDFLLRAGFEVDLYDLLPTPFGLVRFGVAPDHPKIKSVTRAYERTARHPSFRFFGGVELGADVRRAELLERYHAVVYATGTPTDNRLGIPGEERVGSHAATEFVAWYNGHPDHAEREFDLSAERAVVVGNGNVALDVARMLVLDPDELAPTDTADHAIEALAQARVREVVVLGRRGPAQAAFTNPELLELGELRRADVIVDPADVELDEHSAAWIASDAADAIHRRNVEILWEYAGRRPTGKSHRVVLRFLRSPLEILGDADDAVAGLRVVRNALEPDGRGGLRAVATGETEEIPCGLVLRSIGYRGVPIPEVPFDERRGLIRNDGGRVVEADGSPARGEYAVGWIKRGPSGVIGTNKKDAHETVDLLLADRDAGRLGEPDPELADGEAVAAWLEERIPHLVTWEGWKTIDAHERALGEPHSRPRVKLVRVPEMLDVAHGASAPR</sequence>
<feature type="binding site" evidence="10">
    <location>
        <begin position="149"/>
        <end position="152"/>
    </location>
    <ligand>
        <name>NADP(+)</name>
        <dbReference type="ChEBI" id="CHEBI:58349"/>
    </ligand>
</feature>
<dbReference type="InterPro" id="IPR036188">
    <property type="entry name" value="FAD/NAD-bd_sf"/>
</dbReference>
<evidence type="ECO:0000256" key="5">
    <source>
        <dbReference type="ARBA" id="ARBA00022827"/>
    </source>
</evidence>
<evidence type="ECO:0000313" key="12">
    <source>
        <dbReference type="EMBL" id="MBB4664178.1"/>
    </source>
</evidence>
<dbReference type="Gene3D" id="3.40.50.720">
    <property type="entry name" value="NAD(P)-binding Rossmann-like Domain"/>
    <property type="match status" value="1"/>
</dbReference>
<feature type="binding site" evidence="9">
    <location>
        <position position="78"/>
    </location>
    <ligand>
        <name>FAD</name>
        <dbReference type="ChEBI" id="CHEBI:57692"/>
    </ligand>
</feature>
<dbReference type="EMBL" id="JACHNU010000006">
    <property type="protein sequence ID" value="MBB4664178.1"/>
    <property type="molecule type" value="Genomic_DNA"/>
</dbReference>
<evidence type="ECO:0000256" key="9">
    <source>
        <dbReference type="PIRSR" id="PIRSR000362-1"/>
    </source>
</evidence>
<gene>
    <name evidence="12" type="ORF">BDZ31_003781</name>
</gene>
<dbReference type="AlphaFoldDB" id="A0A840IJS5"/>
<keyword evidence="7 12" id="KW-0560">Oxidoreductase</keyword>
<dbReference type="Pfam" id="PF07992">
    <property type="entry name" value="Pyr_redox_2"/>
    <property type="match status" value="1"/>
</dbReference>
<reference evidence="12 13" key="1">
    <citation type="submission" date="2020-08" db="EMBL/GenBank/DDBJ databases">
        <title>Genomic Encyclopedia of Archaeal and Bacterial Type Strains, Phase II (KMG-II): from individual species to whole genera.</title>
        <authorList>
            <person name="Goeker M."/>
        </authorList>
    </citation>
    <scope>NUCLEOTIDE SEQUENCE [LARGE SCALE GENOMIC DNA]</scope>
    <source>
        <strain evidence="12 13">DSM 23288</strain>
    </source>
</reference>
<dbReference type="Proteomes" id="UP000585272">
    <property type="component" value="Unassembled WGS sequence"/>
</dbReference>
<dbReference type="PANTHER" id="PTHR48467:SF1">
    <property type="entry name" value="GLUTAMATE SYNTHASE 1 [NADH], CHLOROPLASTIC-LIKE"/>
    <property type="match status" value="1"/>
</dbReference>
<evidence type="ECO:0000256" key="1">
    <source>
        <dbReference type="ARBA" id="ARBA00001974"/>
    </source>
</evidence>
<evidence type="ECO:0000256" key="7">
    <source>
        <dbReference type="ARBA" id="ARBA00023002"/>
    </source>
</evidence>
<dbReference type="InterPro" id="IPR023753">
    <property type="entry name" value="FAD/NAD-binding_dom"/>
</dbReference>
<keyword evidence="5 9" id="KW-0274">FAD</keyword>
<evidence type="ECO:0000256" key="10">
    <source>
        <dbReference type="PIRSR" id="PIRSR000362-2"/>
    </source>
</evidence>
<evidence type="ECO:0000313" key="13">
    <source>
        <dbReference type="Proteomes" id="UP000585272"/>
    </source>
</evidence>
<evidence type="ECO:0000259" key="11">
    <source>
        <dbReference type="Pfam" id="PF07992"/>
    </source>
</evidence>
<feature type="binding site" evidence="10">
    <location>
        <begin position="193"/>
        <end position="194"/>
    </location>
    <ligand>
        <name>NADP(+)</name>
        <dbReference type="ChEBI" id="CHEBI:58349"/>
    </ligand>
</feature>
<feature type="binding site" evidence="10">
    <location>
        <position position="371"/>
    </location>
    <ligand>
        <name>NADP(+)</name>
        <dbReference type="ChEBI" id="CHEBI:58349"/>
    </ligand>
</feature>
<evidence type="ECO:0000256" key="6">
    <source>
        <dbReference type="ARBA" id="ARBA00022857"/>
    </source>
</evidence>
<organism evidence="12 13">
    <name type="scientific">Conexibacter arvalis</name>
    <dbReference type="NCBI Taxonomy" id="912552"/>
    <lineage>
        <taxon>Bacteria</taxon>
        <taxon>Bacillati</taxon>
        <taxon>Actinomycetota</taxon>
        <taxon>Thermoleophilia</taxon>
        <taxon>Solirubrobacterales</taxon>
        <taxon>Conexibacteraceae</taxon>
        <taxon>Conexibacter</taxon>
    </lineage>
</organism>
<protein>
    <recommendedName>
        <fullName evidence="3">ferredoxin--NADP(+) reductase</fullName>
        <ecNumber evidence="3">1.18.1.2</ecNumber>
    </recommendedName>
</protein>
<accession>A0A840IJS5</accession>